<dbReference type="GO" id="GO:0000049">
    <property type="term" value="F:tRNA binding"/>
    <property type="evidence" value="ECO:0007669"/>
    <property type="project" value="EnsemblFungi"/>
</dbReference>
<evidence type="ECO:0000313" key="9">
    <source>
        <dbReference type="EMBL" id="CAG90984.2"/>
    </source>
</evidence>
<dbReference type="OrthoDB" id="166907at2759"/>
<comment type="pathway">
    <text evidence="3">tRNA modification; 5-methoxycarbonylmethyl-2-thiouridine-tRNA biosynthesis.</text>
</comment>
<dbReference type="UniPathway" id="UPA00988"/>
<dbReference type="FunCoup" id="Q6BH47">
    <property type="interactions" value="1203"/>
</dbReference>
<dbReference type="PANTHER" id="PTHR15641:SF1">
    <property type="entry name" value="ELONGATOR COMPLEX PROTEIN 5"/>
    <property type="match status" value="1"/>
</dbReference>
<keyword evidence="7" id="KW-0819">tRNA processing</keyword>
<evidence type="ECO:0000313" key="10">
    <source>
        <dbReference type="Proteomes" id="UP000000599"/>
    </source>
</evidence>
<evidence type="ECO:0000256" key="3">
    <source>
        <dbReference type="ARBA" id="ARBA00005043"/>
    </source>
</evidence>
<dbReference type="PANTHER" id="PTHR15641">
    <property type="entry name" value="ELONGATOR COMPLEX PROTEIN 5"/>
    <property type="match status" value="1"/>
</dbReference>
<accession>Q6BH47</accession>
<dbReference type="InParanoid" id="Q6BH47"/>
<organism evidence="9 10">
    <name type="scientific">Debaryomyces hansenii (strain ATCC 36239 / CBS 767 / BCRC 21394 / JCM 1990 / NBRC 0083 / IGC 2968)</name>
    <name type="common">Yeast</name>
    <name type="synonym">Torulaspora hansenii</name>
    <dbReference type="NCBI Taxonomy" id="284592"/>
    <lineage>
        <taxon>Eukaryota</taxon>
        <taxon>Fungi</taxon>
        <taxon>Dikarya</taxon>
        <taxon>Ascomycota</taxon>
        <taxon>Saccharomycotina</taxon>
        <taxon>Pichiomycetes</taxon>
        <taxon>Debaryomycetaceae</taxon>
        <taxon>Debaryomyces</taxon>
    </lineage>
</organism>
<evidence type="ECO:0000256" key="1">
    <source>
        <dbReference type="ARBA" id="ARBA00004123"/>
    </source>
</evidence>
<dbReference type="GO" id="GO:0005634">
    <property type="term" value="C:nucleus"/>
    <property type="evidence" value="ECO:0007669"/>
    <property type="project" value="UniProtKB-SubCell"/>
</dbReference>
<comment type="subcellular location">
    <subcellularLocation>
        <location evidence="2">Cytoplasm</location>
    </subcellularLocation>
    <subcellularLocation>
        <location evidence="1">Nucleus</location>
    </subcellularLocation>
</comment>
<evidence type="ECO:0000256" key="8">
    <source>
        <dbReference type="ARBA" id="ARBA00023242"/>
    </source>
</evidence>
<dbReference type="Gene3D" id="3.40.50.300">
    <property type="entry name" value="P-loop containing nucleotide triphosphate hydrolases"/>
    <property type="match status" value="1"/>
</dbReference>
<dbReference type="GeneID" id="2905424"/>
<dbReference type="GO" id="GO:0033588">
    <property type="term" value="C:elongator holoenzyme complex"/>
    <property type="evidence" value="ECO:0007669"/>
    <property type="project" value="EnsemblFungi"/>
</dbReference>
<dbReference type="RefSeq" id="XP_462474.2">
    <property type="nucleotide sequence ID" value="XM_462474.2"/>
</dbReference>
<dbReference type="InterPro" id="IPR019519">
    <property type="entry name" value="Elp5"/>
</dbReference>
<keyword evidence="8" id="KW-0539">Nucleus</keyword>
<evidence type="ECO:0000256" key="5">
    <source>
        <dbReference type="ARBA" id="ARBA00020264"/>
    </source>
</evidence>
<dbReference type="Pfam" id="PF10483">
    <property type="entry name" value="Elong_Iki1"/>
    <property type="match status" value="1"/>
</dbReference>
<name>Q6BH47_DEBHA</name>
<dbReference type="STRING" id="284592.Q6BH47"/>
<proteinExistence type="inferred from homology"/>
<dbReference type="KEGG" id="dha:DEHA2G21428g"/>
<dbReference type="InterPro" id="IPR027417">
    <property type="entry name" value="P-loop_NTPase"/>
</dbReference>
<evidence type="ECO:0000256" key="4">
    <source>
        <dbReference type="ARBA" id="ARBA00009567"/>
    </source>
</evidence>
<comment type="similarity">
    <text evidence="4">Belongs to the ELP5 family.</text>
</comment>
<evidence type="ECO:0000256" key="7">
    <source>
        <dbReference type="ARBA" id="ARBA00022694"/>
    </source>
</evidence>
<dbReference type="GO" id="GO:0005829">
    <property type="term" value="C:cytosol"/>
    <property type="evidence" value="ECO:0007669"/>
    <property type="project" value="TreeGrafter"/>
</dbReference>
<evidence type="ECO:0000256" key="2">
    <source>
        <dbReference type="ARBA" id="ARBA00004496"/>
    </source>
</evidence>
<protein>
    <recommendedName>
        <fullName evidence="5">Elongator complex protein 5</fullName>
    </recommendedName>
</protein>
<sequence length="331" mass="37657">MMSRVRTIFNQSGSIMKWYYNGLSFTLFRLYIAMSSQNSTVLLNRLLSLKENSPFILVLDSLIQSSYNILREFAYKCSNNKIIYISFETLNKPSFASSFIQCSGLPAAEVSKKIKSEILEVGETTSSKCLVIVDSLNYIANDELAHFISSTISPNISLVGVFHTNLPQPHSSVMNYPSSLSLLSYIASSIFEIEPFYQDKIDEETLDNKISRLRFPINCSLNSTTYKLTLTNRRKSGRSLIYQFMVNSITHTYDVFKEAKEEAIDPEDESMLKDLTTFNLTTSSKQKLAREQVELPFMEAQEAMGSSGGAIVYEFEKDDDYDEEDPYEDPF</sequence>
<dbReference type="GO" id="GO:0002098">
    <property type="term" value="P:tRNA wobble uridine modification"/>
    <property type="evidence" value="ECO:0007669"/>
    <property type="project" value="InterPro"/>
</dbReference>
<dbReference type="Proteomes" id="UP000000599">
    <property type="component" value="Chromosome G"/>
</dbReference>
<dbReference type="GO" id="GO:0005777">
    <property type="term" value="C:peroxisome"/>
    <property type="evidence" value="ECO:0007669"/>
    <property type="project" value="EnsemblFungi"/>
</dbReference>
<gene>
    <name evidence="9" type="ordered locus">DEHA2G21428g</name>
</gene>
<dbReference type="VEuPathDB" id="FungiDB:DEHA2G21428g"/>
<dbReference type="AlphaFoldDB" id="Q6BH47"/>
<reference evidence="9 10" key="1">
    <citation type="journal article" date="2004" name="Nature">
        <title>Genome evolution in yeasts.</title>
        <authorList>
            <consortium name="Genolevures"/>
            <person name="Dujon B."/>
            <person name="Sherman D."/>
            <person name="Fischer G."/>
            <person name="Durrens P."/>
            <person name="Casaregola S."/>
            <person name="Lafontaine I."/>
            <person name="de Montigny J."/>
            <person name="Marck C."/>
            <person name="Neuveglise C."/>
            <person name="Talla E."/>
            <person name="Goffard N."/>
            <person name="Frangeul L."/>
            <person name="Aigle M."/>
            <person name="Anthouard V."/>
            <person name="Babour A."/>
            <person name="Barbe V."/>
            <person name="Barnay S."/>
            <person name="Blanchin S."/>
            <person name="Beckerich J.M."/>
            <person name="Beyne E."/>
            <person name="Bleykasten C."/>
            <person name="Boisrame A."/>
            <person name="Boyer J."/>
            <person name="Cattolico L."/>
            <person name="Confanioleri F."/>
            <person name="de Daruvar A."/>
            <person name="Despons L."/>
            <person name="Fabre E."/>
            <person name="Fairhead C."/>
            <person name="Ferry-Dumazet H."/>
            <person name="Groppi A."/>
            <person name="Hantraye F."/>
            <person name="Hennequin C."/>
            <person name="Jauniaux N."/>
            <person name="Joyet P."/>
            <person name="Kachouri R."/>
            <person name="Kerrest A."/>
            <person name="Koszul R."/>
            <person name="Lemaire M."/>
            <person name="Lesur I."/>
            <person name="Ma L."/>
            <person name="Muller H."/>
            <person name="Nicaud J.M."/>
            <person name="Nikolski M."/>
            <person name="Oztas S."/>
            <person name="Ozier-Kalogeropoulos O."/>
            <person name="Pellenz S."/>
            <person name="Potier S."/>
            <person name="Richard G.F."/>
            <person name="Straub M.L."/>
            <person name="Suleau A."/>
            <person name="Swennene D."/>
            <person name="Tekaia F."/>
            <person name="Wesolowski-Louvel M."/>
            <person name="Westhof E."/>
            <person name="Wirth B."/>
            <person name="Zeniou-Meyer M."/>
            <person name="Zivanovic I."/>
            <person name="Bolotin-Fukuhara M."/>
            <person name="Thierry A."/>
            <person name="Bouchier C."/>
            <person name="Caudron B."/>
            <person name="Scarpelli C."/>
            <person name="Gaillardin C."/>
            <person name="Weissenbach J."/>
            <person name="Wincker P."/>
            <person name="Souciet J.L."/>
        </authorList>
    </citation>
    <scope>NUCLEOTIDE SEQUENCE [LARGE SCALE GENOMIC DNA]</scope>
    <source>
        <strain evidence="10">ATCC 36239 / CBS 767 / BCRC 21394 / JCM 1990 / NBRC 0083 / IGC 2968</strain>
    </source>
</reference>
<dbReference type="CDD" id="cd19496">
    <property type="entry name" value="Elp5"/>
    <property type="match status" value="1"/>
</dbReference>
<dbReference type="OMA" id="WEPESTF"/>
<evidence type="ECO:0000256" key="6">
    <source>
        <dbReference type="ARBA" id="ARBA00022490"/>
    </source>
</evidence>
<keyword evidence="6" id="KW-0963">Cytoplasm</keyword>
<dbReference type="GO" id="GO:0016887">
    <property type="term" value="F:ATP hydrolysis activity"/>
    <property type="evidence" value="ECO:0007669"/>
    <property type="project" value="EnsemblFungi"/>
</dbReference>
<dbReference type="EMBL" id="CR382139">
    <property type="protein sequence ID" value="CAG90984.2"/>
    <property type="molecule type" value="Genomic_DNA"/>
</dbReference>
<keyword evidence="10" id="KW-1185">Reference proteome</keyword>
<dbReference type="eggNOG" id="ENOG502QQIZ">
    <property type="taxonomic scope" value="Eukaryota"/>
</dbReference>
<dbReference type="HOGENOM" id="CLU_050414_1_0_1"/>
<dbReference type="GO" id="GO:0042802">
    <property type="term" value="F:identical protein binding"/>
    <property type="evidence" value="ECO:0007669"/>
    <property type="project" value="EnsemblFungi"/>
</dbReference>